<feature type="domain" description="DUF7979" evidence="3">
    <location>
        <begin position="70"/>
        <end position="140"/>
    </location>
</feature>
<feature type="transmembrane region" description="Helical" evidence="2">
    <location>
        <begin position="154"/>
        <end position="176"/>
    </location>
</feature>
<dbReference type="AlphaFoldDB" id="A0A8J8Q1Y9"/>
<dbReference type="Proteomes" id="UP000766904">
    <property type="component" value="Unassembled WGS sequence"/>
</dbReference>
<evidence type="ECO:0000256" key="1">
    <source>
        <dbReference type="SAM" id="MobiDB-lite"/>
    </source>
</evidence>
<dbReference type="InterPro" id="IPR058285">
    <property type="entry name" value="DUF7979"/>
</dbReference>
<accession>A0A8J8Q1Y9</accession>
<organism evidence="4 5">
    <name type="scientific">Natronococcus pandeyae</name>
    <dbReference type="NCBI Taxonomy" id="2055836"/>
    <lineage>
        <taxon>Archaea</taxon>
        <taxon>Methanobacteriati</taxon>
        <taxon>Methanobacteriota</taxon>
        <taxon>Stenosarchaea group</taxon>
        <taxon>Halobacteria</taxon>
        <taxon>Halobacteriales</taxon>
        <taxon>Natrialbaceae</taxon>
        <taxon>Natronococcus</taxon>
    </lineage>
</organism>
<feature type="region of interest" description="Disordered" evidence="1">
    <location>
        <begin position="1"/>
        <end position="25"/>
    </location>
</feature>
<keyword evidence="2" id="KW-0812">Transmembrane</keyword>
<feature type="transmembrane region" description="Helical" evidence="2">
    <location>
        <begin position="31"/>
        <end position="59"/>
    </location>
</feature>
<evidence type="ECO:0000313" key="5">
    <source>
        <dbReference type="Proteomes" id="UP000766904"/>
    </source>
</evidence>
<dbReference type="RefSeq" id="WP_148857574.1">
    <property type="nucleotide sequence ID" value="NZ_PHNJ01000004.1"/>
</dbReference>
<dbReference type="OrthoDB" id="248455at2157"/>
<feature type="compositionally biased region" description="Basic and acidic residues" evidence="1">
    <location>
        <begin position="1"/>
        <end position="12"/>
    </location>
</feature>
<keyword evidence="2" id="KW-1133">Transmembrane helix</keyword>
<evidence type="ECO:0000256" key="2">
    <source>
        <dbReference type="SAM" id="Phobius"/>
    </source>
</evidence>
<dbReference type="EMBL" id="PHNJ01000004">
    <property type="protein sequence ID" value="TYL38645.1"/>
    <property type="molecule type" value="Genomic_DNA"/>
</dbReference>
<keyword evidence="5" id="KW-1185">Reference proteome</keyword>
<evidence type="ECO:0000259" key="3">
    <source>
        <dbReference type="Pfam" id="PF25934"/>
    </source>
</evidence>
<reference evidence="4" key="1">
    <citation type="submission" date="2017-11" db="EMBL/GenBank/DDBJ databases">
        <authorList>
            <person name="Kajale S.C."/>
            <person name="Sharma A."/>
        </authorList>
    </citation>
    <scope>NUCLEOTIDE SEQUENCE</scope>
    <source>
        <strain evidence="4">LS1_42</strain>
    </source>
</reference>
<sequence>MSSDDPPERDGPAEDDIEIEGEPTESEESLFLTYVAPFLGVLLIAVGIPLAILGGYVVMQDTLGLCGDPDIEIRALGADERPSSTVGDLEYEELSDAEQRALEEAIDSPLEEATVEGEMANEDVLLEGAVVEVNDDRYYVRIASLNSCLEAEPLLFPIGVIGILLGVAGVLTPPIYRKMAGFEERIQR</sequence>
<name>A0A8J8Q1Y9_9EURY</name>
<protein>
    <recommendedName>
        <fullName evidence="3">DUF7979 domain-containing protein</fullName>
    </recommendedName>
</protein>
<comment type="caution">
    <text evidence="4">The sequence shown here is derived from an EMBL/GenBank/DDBJ whole genome shotgun (WGS) entry which is preliminary data.</text>
</comment>
<gene>
    <name evidence="4" type="ORF">CV102_08995</name>
</gene>
<feature type="compositionally biased region" description="Acidic residues" evidence="1">
    <location>
        <begin position="13"/>
        <end position="25"/>
    </location>
</feature>
<keyword evidence="2" id="KW-0472">Membrane</keyword>
<evidence type="ECO:0000313" key="4">
    <source>
        <dbReference type="EMBL" id="TYL38645.1"/>
    </source>
</evidence>
<dbReference type="Pfam" id="PF25934">
    <property type="entry name" value="DUF7979"/>
    <property type="match status" value="1"/>
</dbReference>
<proteinExistence type="predicted"/>